<dbReference type="SUPFAM" id="SSF52540">
    <property type="entry name" value="P-loop containing nucleoside triphosphate hydrolases"/>
    <property type="match status" value="1"/>
</dbReference>
<proteinExistence type="predicted"/>
<comment type="caution">
    <text evidence="2">The sequence shown here is derived from an EMBL/GenBank/DDBJ whole genome shotgun (WGS) entry which is preliminary data.</text>
</comment>
<reference evidence="2" key="1">
    <citation type="journal article" date="2021" name="Front. Microbiol.">
        <title>Comprehensive Comparative Genomics and Phenotyping of Methylobacterium Species.</title>
        <authorList>
            <person name="Alessa O."/>
            <person name="Ogura Y."/>
            <person name="Fujitani Y."/>
            <person name="Takami H."/>
            <person name="Hayashi T."/>
            <person name="Sahin N."/>
            <person name="Tani A."/>
        </authorList>
    </citation>
    <scope>NUCLEOTIDE SEQUENCE</scope>
    <source>
        <strain evidence="2">DSM 17168</strain>
    </source>
</reference>
<sequence>MHCTVLTGPPGCSKTARLLARVVAQPGRHLIAAPRTSLLDELAARLRQLAKAQGVTTSIRAVHSGQSQQGGVLRRLERTIRGCTTAQHVVVLATHEALVSLDPDLLADWHISIDELIDTSVACGSFSASTSWSALARQYRLEPSGDTRWWRVMTREDVEPLSLGEINRGASDQIAFHRLIRRGRPVYVDQPEWEQARLAGQRVSWWSLWTVAELFGCASITLASSSFSSSLMGMAHQHLHGEAIRFREERVGMDQLRARPLVRLHYYTRHRGSTTWWQTHEGSRCLVQISRHLEQIAFAGYWSCNSTTQLAFLHRLRGRWCEPKLSGTNRLRDNAACAYIYSSKAQASDAPILELLGLDRAAVTRAREHEDVFQFVMRGALRDPSYDGEYDVYLYSEDQALALQRSLMASGITDRVETIAVEEAGILSVVRPEARSPSTKASRDERTVQERRADEREAERLRGKGRRASAKALRVAAGTARGPGRPKKVIAAAYGPDECQR</sequence>
<name>A0ABQ4SHW2_9HYPH</name>
<accession>A0ABQ4SHW2</accession>
<evidence type="ECO:0000313" key="2">
    <source>
        <dbReference type="EMBL" id="GJE02820.1"/>
    </source>
</evidence>
<organism evidence="2 3">
    <name type="scientific">Methylobacterium isbiliense</name>
    <dbReference type="NCBI Taxonomy" id="315478"/>
    <lineage>
        <taxon>Bacteria</taxon>
        <taxon>Pseudomonadati</taxon>
        <taxon>Pseudomonadota</taxon>
        <taxon>Alphaproteobacteria</taxon>
        <taxon>Hyphomicrobiales</taxon>
        <taxon>Methylobacteriaceae</taxon>
        <taxon>Methylobacterium</taxon>
    </lineage>
</organism>
<reference evidence="2" key="2">
    <citation type="submission" date="2021-08" db="EMBL/GenBank/DDBJ databases">
        <authorList>
            <person name="Tani A."/>
            <person name="Ola A."/>
            <person name="Ogura Y."/>
            <person name="Katsura K."/>
            <person name="Hayashi T."/>
        </authorList>
    </citation>
    <scope>NUCLEOTIDE SEQUENCE</scope>
    <source>
        <strain evidence="2">DSM 17168</strain>
    </source>
</reference>
<dbReference type="Proteomes" id="UP001055153">
    <property type="component" value="Unassembled WGS sequence"/>
</dbReference>
<dbReference type="InterPro" id="IPR027417">
    <property type="entry name" value="P-loop_NTPase"/>
</dbReference>
<keyword evidence="3" id="KW-1185">Reference proteome</keyword>
<feature type="region of interest" description="Disordered" evidence="1">
    <location>
        <begin position="432"/>
        <end position="501"/>
    </location>
</feature>
<gene>
    <name evidence="2" type="ORF">GMJLKIPL_4769</name>
</gene>
<evidence type="ECO:0000313" key="3">
    <source>
        <dbReference type="Proteomes" id="UP001055153"/>
    </source>
</evidence>
<dbReference type="EMBL" id="BPQQ01000061">
    <property type="protein sequence ID" value="GJE02820.1"/>
    <property type="molecule type" value="Genomic_DNA"/>
</dbReference>
<evidence type="ECO:0000256" key="1">
    <source>
        <dbReference type="SAM" id="MobiDB-lite"/>
    </source>
</evidence>
<feature type="compositionally biased region" description="Basic and acidic residues" evidence="1">
    <location>
        <begin position="441"/>
        <end position="462"/>
    </location>
</feature>
<protein>
    <submittedName>
        <fullName evidence="2">Uncharacterized protein</fullName>
    </submittedName>
</protein>